<dbReference type="EMBL" id="JBIALX010000005">
    <property type="protein sequence ID" value="MFF0454368.1"/>
    <property type="molecule type" value="Genomic_DNA"/>
</dbReference>
<comment type="caution">
    <text evidence="2">The sequence shown here is derived from an EMBL/GenBank/DDBJ whole genome shotgun (WGS) entry which is preliminary data.</text>
</comment>
<dbReference type="InterPro" id="IPR029062">
    <property type="entry name" value="Class_I_gatase-like"/>
</dbReference>
<dbReference type="SUPFAM" id="SSF52317">
    <property type="entry name" value="Class I glutamine amidotransferase-like"/>
    <property type="match status" value="1"/>
</dbReference>
<dbReference type="InterPro" id="IPR052158">
    <property type="entry name" value="INH-QAR"/>
</dbReference>
<evidence type="ECO:0000259" key="1">
    <source>
        <dbReference type="Pfam" id="PF01965"/>
    </source>
</evidence>
<feature type="domain" description="DJ-1/PfpI" evidence="1">
    <location>
        <begin position="11"/>
        <end position="128"/>
    </location>
</feature>
<accession>A0ABW6NH36</accession>
<keyword evidence="3" id="KW-1185">Reference proteome</keyword>
<name>A0ABW6NH36_9NOCA</name>
<organism evidence="2 3">
    <name type="scientific">Nocardia africana</name>
    <dbReference type="NCBI Taxonomy" id="134964"/>
    <lineage>
        <taxon>Bacteria</taxon>
        <taxon>Bacillati</taxon>
        <taxon>Actinomycetota</taxon>
        <taxon>Actinomycetes</taxon>
        <taxon>Mycobacteriales</taxon>
        <taxon>Nocardiaceae</taxon>
        <taxon>Nocardia</taxon>
    </lineage>
</organism>
<sequence>MFEFGESAHHRQQQGSDGRVLVLTPTATFDQCPPDIDVLFVPGGTTGTLAAMRDDAVFRFVADRGSRARWITSVCTGSLLLGAAGLLHEYPATSHWAARDLLADAGAIPVDSRVLVDRDRVTGAGPTSGTCS</sequence>
<dbReference type="PANTHER" id="PTHR43130">
    <property type="entry name" value="ARAC-FAMILY TRANSCRIPTIONAL REGULATOR"/>
    <property type="match status" value="1"/>
</dbReference>
<gene>
    <name evidence="2" type="ORF">ACFYTH_13465</name>
</gene>
<dbReference type="Proteomes" id="UP001601521">
    <property type="component" value="Unassembled WGS sequence"/>
</dbReference>
<protein>
    <submittedName>
        <fullName evidence="2">DJ-1/PfpI family protein</fullName>
    </submittedName>
</protein>
<dbReference type="InterPro" id="IPR002818">
    <property type="entry name" value="DJ-1/PfpI"/>
</dbReference>
<dbReference type="RefSeq" id="WP_387251243.1">
    <property type="nucleotide sequence ID" value="NZ_JBIALX010000005.1"/>
</dbReference>
<evidence type="ECO:0000313" key="2">
    <source>
        <dbReference type="EMBL" id="MFF0454368.1"/>
    </source>
</evidence>
<reference evidence="2 3" key="1">
    <citation type="submission" date="2024-10" db="EMBL/GenBank/DDBJ databases">
        <title>The Natural Products Discovery Center: Release of the First 8490 Sequenced Strains for Exploring Actinobacteria Biosynthetic Diversity.</title>
        <authorList>
            <person name="Kalkreuter E."/>
            <person name="Kautsar S.A."/>
            <person name="Yang D."/>
            <person name="Bader C.D."/>
            <person name="Teijaro C.N."/>
            <person name="Fluegel L."/>
            <person name="Davis C.M."/>
            <person name="Simpson J.R."/>
            <person name="Lauterbach L."/>
            <person name="Steele A.D."/>
            <person name="Gui C."/>
            <person name="Meng S."/>
            <person name="Li G."/>
            <person name="Viehrig K."/>
            <person name="Ye F."/>
            <person name="Su P."/>
            <person name="Kiefer A.F."/>
            <person name="Nichols A."/>
            <person name="Cepeda A.J."/>
            <person name="Yan W."/>
            <person name="Fan B."/>
            <person name="Jiang Y."/>
            <person name="Adhikari A."/>
            <person name="Zheng C.-J."/>
            <person name="Schuster L."/>
            <person name="Cowan T.M."/>
            <person name="Smanski M.J."/>
            <person name="Chevrette M.G."/>
            <person name="De Carvalho L.P.S."/>
            <person name="Shen B."/>
        </authorList>
    </citation>
    <scope>NUCLEOTIDE SEQUENCE [LARGE SCALE GENOMIC DNA]</scope>
    <source>
        <strain evidence="2 3">NPDC004550</strain>
    </source>
</reference>
<proteinExistence type="predicted"/>
<evidence type="ECO:0000313" key="3">
    <source>
        <dbReference type="Proteomes" id="UP001601521"/>
    </source>
</evidence>
<dbReference type="Pfam" id="PF01965">
    <property type="entry name" value="DJ-1_PfpI"/>
    <property type="match status" value="1"/>
</dbReference>
<dbReference type="Gene3D" id="3.40.50.880">
    <property type="match status" value="1"/>
</dbReference>
<dbReference type="PANTHER" id="PTHR43130:SF2">
    <property type="entry name" value="DJ-1_PFPI DOMAIN-CONTAINING PROTEIN"/>
    <property type="match status" value="1"/>
</dbReference>